<sequence length="80" mass="9378">MDFYSIALVRNFIRFLIEDNPTDEEIENVPLDIKEKVCSLNDEELLQLIKETEEFISSIKKDEKEVVEKIKSICNKLVSD</sequence>
<comment type="caution">
    <text evidence="1">The sequence shown here is derived from an EMBL/GenBank/DDBJ whole genome shotgun (WGS) entry which is preliminary data.</text>
</comment>
<gene>
    <name evidence="1" type="ORF">HA332_05480</name>
</gene>
<dbReference type="RefSeq" id="WP_198429680.1">
    <property type="nucleotide sequence ID" value="NZ_BAABQO010000008.1"/>
</dbReference>
<dbReference type="AlphaFoldDB" id="A0A832T1X7"/>
<dbReference type="EMBL" id="DUJO01000024">
    <property type="protein sequence ID" value="HII73827.1"/>
    <property type="molecule type" value="Genomic_DNA"/>
</dbReference>
<evidence type="ECO:0000313" key="2">
    <source>
        <dbReference type="Proteomes" id="UP000646844"/>
    </source>
</evidence>
<dbReference type="GeneID" id="25400361"/>
<proteinExistence type="predicted"/>
<name>A0A832T1X7_9CREN</name>
<evidence type="ECO:0000313" key="1">
    <source>
        <dbReference type="EMBL" id="HII73827.1"/>
    </source>
</evidence>
<organism evidence="1 2">
    <name type="scientific">Sulfurisphaera tokodaii</name>
    <dbReference type="NCBI Taxonomy" id="111955"/>
    <lineage>
        <taxon>Archaea</taxon>
        <taxon>Thermoproteota</taxon>
        <taxon>Thermoprotei</taxon>
        <taxon>Sulfolobales</taxon>
        <taxon>Sulfolobaceae</taxon>
        <taxon>Sulfurisphaera</taxon>
    </lineage>
</organism>
<dbReference type="Proteomes" id="UP000646844">
    <property type="component" value="Unassembled WGS sequence"/>
</dbReference>
<accession>A0A832T1X7</accession>
<protein>
    <submittedName>
        <fullName evidence="1">Uncharacterized protein</fullName>
    </submittedName>
</protein>
<reference evidence="1" key="1">
    <citation type="journal article" date="2020" name="bioRxiv">
        <title>A rank-normalized archaeal taxonomy based on genome phylogeny resolves widespread incomplete and uneven classifications.</title>
        <authorList>
            <person name="Rinke C."/>
            <person name="Chuvochina M."/>
            <person name="Mussig A.J."/>
            <person name="Chaumeil P.-A."/>
            <person name="Waite D.W."/>
            <person name="Whitman W.B."/>
            <person name="Parks D.H."/>
            <person name="Hugenholtz P."/>
        </authorList>
    </citation>
    <scope>NUCLEOTIDE SEQUENCE</scope>
    <source>
        <strain evidence="1">UBA8838</strain>
    </source>
</reference>